<accession>A0A9Q7AFJ8</accession>
<dbReference type="EMBL" id="CP072943">
    <property type="protein sequence ID" value="QTX31250.1"/>
    <property type="molecule type" value="Genomic_DNA"/>
</dbReference>
<reference evidence="4" key="1">
    <citation type="submission" date="2021-04" db="EMBL/GenBank/DDBJ databases">
        <title>A novel Synergistetes isolate from a pyrite-forming mixed culture.</title>
        <authorList>
            <person name="Bunk B."/>
            <person name="Sproer C."/>
            <person name="Spring S."/>
            <person name="Pester M."/>
        </authorList>
    </citation>
    <scope>NUCLEOTIDE SEQUENCE [LARGE SCALE GENOMIC DNA]</scope>
    <source>
        <strain evidence="4">J.5.4.2-T.3.5.2</strain>
    </source>
</reference>
<gene>
    <name evidence="3" type="ORF">KAR29_07525</name>
</gene>
<sequence length="176" mass="19071">MEEKDGQLFQEEETSQEENILEEPVPEESTPLGEVRIVEDVIAHLAIKALQGVEGVQPAVPGFSAKLGLGRKPSGGVRISLGEGTPPEISVDTFVNTRYGLRIPDVAWNVQEVVKNQLEAFTGYHVKAVNVFVQGVFFGQAKTVEAEAGEVSSVRDEPEREESQEGETEPASPGLE</sequence>
<feature type="compositionally biased region" description="Acidic residues" evidence="2">
    <location>
        <begin position="10"/>
        <end position="26"/>
    </location>
</feature>
<comment type="similarity">
    <text evidence="1">Belongs to the asp23 family.</text>
</comment>
<evidence type="ECO:0000256" key="1">
    <source>
        <dbReference type="ARBA" id="ARBA00005721"/>
    </source>
</evidence>
<proteinExistence type="inferred from homology"/>
<organism evidence="3 4">
    <name type="scientific">Aminithiophilus ramosus</name>
    <dbReference type="NCBI Taxonomy" id="3029084"/>
    <lineage>
        <taxon>Bacteria</taxon>
        <taxon>Thermotogati</taxon>
        <taxon>Synergistota</taxon>
        <taxon>Synergistia</taxon>
        <taxon>Synergistales</taxon>
        <taxon>Aminithiophilaceae</taxon>
        <taxon>Aminithiophilus</taxon>
    </lineage>
</organism>
<name>A0A9Q7AFJ8_9BACT</name>
<feature type="region of interest" description="Disordered" evidence="2">
    <location>
        <begin position="147"/>
        <end position="176"/>
    </location>
</feature>
<dbReference type="RefSeq" id="WP_274372397.1">
    <property type="nucleotide sequence ID" value="NZ_CP072943.1"/>
</dbReference>
<evidence type="ECO:0000313" key="4">
    <source>
        <dbReference type="Proteomes" id="UP000671879"/>
    </source>
</evidence>
<dbReference type="Pfam" id="PF03780">
    <property type="entry name" value="Asp23"/>
    <property type="match status" value="1"/>
</dbReference>
<dbReference type="AlphaFoldDB" id="A0A9Q7AFJ8"/>
<dbReference type="Proteomes" id="UP000671879">
    <property type="component" value="Chromosome"/>
</dbReference>
<evidence type="ECO:0000313" key="3">
    <source>
        <dbReference type="EMBL" id="QTX31250.1"/>
    </source>
</evidence>
<dbReference type="PANTHER" id="PTHR34297">
    <property type="entry name" value="HYPOTHETICAL CYTOSOLIC PROTEIN-RELATED"/>
    <property type="match status" value="1"/>
</dbReference>
<keyword evidence="4" id="KW-1185">Reference proteome</keyword>
<dbReference type="PANTHER" id="PTHR34297:SF2">
    <property type="entry name" value="ASP23_GLS24 FAMILY ENVELOPE STRESS RESPONSE PROTEIN"/>
    <property type="match status" value="1"/>
</dbReference>
<dbReference type="InterPro" id="IPR005531">
    <property type="entry name" value="Asp23"/>
</dbReference>
<dbReference type="KEGG" id="aram:KAR29_07525"/>
<protein>
    <submittedName>
        <fullName evidence="3">Asp23/Gls24 family envelope stress response protein</fullName>
    </submittedName>
</protein>
<evidence type="ECO:0000256" key="2">
    <source>
        <dbReference type="SAM" id="MobiDB-lite"/>
    </source>
</evidence>
<feature type="region of interest" description="Disordered" evidence="2">
    <location>
        <begin position="1"/>
        <end position="29"/>
    </location>
</feature>
<feature type="compositionally biased region" description="Basic and acidic residues" evidence="2">
    <location>
        <begin position="153"/>
        <end position="163"/>
    </location>
</feature>